<accession>A0A0Q4B809</accession>
<organism evidence="2 3">
    <name type="scientific">Candidatus [Bacteroides] periocalifornicus</name>
    <dbReference type="NCBI Taxonomy" id="1702214"/>
    <lineage>
        <taxon>Bacteria</taxon>
        <taxon>Pseudomonadati</taxon>
        <taxon>Bacteroidota</taxon>
    </lineage>
</organism>
<feature type="transmembrane region" description="Helical" evidence="1">
    <location>
        <begin position="473"/>
        <end position="494"/>
    </location>
</feature>
<name>A0A0Q4B809_9BACT</name>
<evidence type="ECO:0000313" key="2">
    <source>
        <dbReference type="EMBL" id="KQM09184.1"/>
    </source>
</evidence>
<keyword evidence="1" id="KW-0812">Transmembrane</keyword>
<dbReference type="AlphaFoldDB" id="A0A0Q4B809"/>
<sequence>MKFFQKYHKWVGLVLTIFILMFAVSGVLLNHRRLIAPFDLPRSWLPAHYHYSNWNNGAATGTLRLGDTALLLYGNAGLWLTDTMAARFTPFMEGLPKGTDNRAVRAVVALPSGELFAISPYHLYRLSGEQPRWQVAQTSIPADEACVDLLARADTLYVVTRSAIYRAAAPYTAFLQLPLPAPEDYNPKVSLFRTLWLLHSGELFGLPGRLVVDILGLAFAFLCVTGVILTFVIIPIRRRKRKGLESNGLKNSWNFSLKWHNRLGSVLFVLLMLMVLTGMFLRPPLLIAIARAKVAAIPGTTLSTQDPWYDKLRRLRHDDRLGAWMLSSSEGIYTFTHFGDLPQRKNDTPPVSVMGMNVWTQLPEGQWLIGSFSGIYTWDLASGAVADYLTGQPYTPGKGGRFMFGVMVSGFSADFACGPVVFDYSQGALPVRQGAGFPPMPSAIGKGRISLWNFALELHVGRLYQPFLRGLTVWYIPVGGLLILLVVVSGYIVYRKRFKRKKRKKR</sequence>
<dbReference type="Proteomes" id="UP000054172">
    <property type="component" value="Unassembled WGS sequence"/>
</dbReference>
<keyword evidence="1" id="KW-0472">Membrane</keyword>
<dbReference type="InterPro" id="IPR005625">
    <property type="entry name" value="PepSY-ass_TM"/>
</dbReference>
<protein>
    <submittedName>
        <fullName evidence="2">Uncharacterized protein</fullName>
    </submittedName>
</protein>
<dbReference type="STRING" id="1702214.AL399_03215"/>
<dbReference type="Pfam" id="PF03929">
    <property type="entry name" value="PepSY_TM"/>
    <property type="match status" value="1"/>
</dbReference>
<feature type="transmembrane region" description="Helical" evidence="1">
    <location>
        <begin position="263"/>
        <end position="281"/>
    </location>
</feature>
<gene>
    <name evidence="2" type="ORF">AL399_03215</name>
</gene>
<reference evidence="2" key="1">
    <citation type="submission" date="2015-08" db="EMBL/GenBank/DDBJ databases">
        <title>Candidatus Bacteriodes Periocalifornicus.</title>
        <authorList>
            <person name="McLean J.S."/>
            <person name="Kelley S."/>
        </authorList>
    </citation>
    <scope>NUCLEOTIDE SEQUENCE [LARGE SCALE GENOMIC DNA]</scope>
    <source>
        <strain evidence="2">12B</strain>
    </source>
</reference>
<keyword evidence="3" id="KW-1185">Reference proteome</keyword>
<dbReference type="PATRIC" id="fig|1702214.3.peg.1135"/>
<proteinExistence type="predicted"/>
<dbReference type="PANTHER" id="PTHR34219">
    <property type="entry name" value="IRON-REGULATED INNER MEMBRANE PROTEIN-RELATED"/>
    <property type="match status" value="1"/>
</dbReference>
<comment type="caution">
    <text evidence="2">The sequence shown here is derived from an EMBL/GenBank/DDBJ whole genome shotgun (WGS) entry which is preliminary data.</text>
</comment>
<feature type="transmembrane region" description="Helical" evidence="1">
    <location>
        <begin position="12"/>
        <end position="29"/>
    </location>
</feature>
<feature type="transmembrane region" description="Helical" evidence="1">
    <location>
        <begin position="210"/>
        <end position="234"/>
    </location>
</feature>
<keyword evidence="1" id="KW-1133">Transmembrane helix</keyword>
<evidence type="ECO:0000256" key="1">
    <source>
        <dbReference type="SAM" id="Phobius"/>
    </source>
</evidence>
<evidence type="ECO:0000313" key="3">
    <source>
        <dbReference type="Proteomes" id="UP000054172"/>
    </source>
</evidence>
<dbReference type="EMBL" id="LIIK01000010">
    <property type="protein sequence ID" value="KQM09184.1"/>
    <property type="molecule type" value="Genomic_DNA"/>
</dbReference>
<dbReference type="PANTHER" id="PTHR34219:SF3">
    <property type="entry name" value="BLL7967 PROTEIN"/>
    <property type="match status" value="1"/>
</dbReference>